<evidence type="ECO:0000313" key="2">
    <source>
        <dbReference type="Proteomes" id="UP001165143"/>
    </source>
</evidence>
<accession>A0A9W6PDE7</accession>
<organism evidence="1 2">
    <name type="scientific">Kitasatospora phosalacinea</name>
    <dbReference type="NCBI Taxonomy" id="2065"/>
    <lineage>
        <taxon>Bacteria</taxon>
        <taxon>Bacillati</taxon>
        <taxon>Actinomycetota</taxon>
        <taxon>Actinomycetes</taxon>
        <taxon>Kitasatosporales</taxon>
        <taxon>Streptomycetaceae</taxon>
        <taxon>Kitasatospora</taxon>
    </lineage>
</organism>
<reference evidence="1" key="1">
    <citation type="submission" date="2023-02" db="EMBL/GenBank/DDBJ databases">
        <title>Kitasatospora phosalacinea NBRC 14362.</title>
        <authorList>
            <person name="Ichikawa N."/>
            <person name="Sato H."/>
            <person name="Tonouchi N."/>
        </authorList>
    </citation>
    <scope>NUCLEOTIDE SEQUENCE</scope>
    <source>
        <strain evidence="1">NBRC 14362</strain>
    </source>
</reference>
<dbReference type="OrthoDB" id="3316774at2"/>
<gene>
    <name evidence="1" type="ORF">Kpho01_09230</name>
</gene>
<protein>
    <submittedName>
        <fullName evidence="1">Uncharacterized protein</fullName>
    </submittedName>
</protein>
<evidence type="ECO:0000313" key="1">
    <source>
        <dbReference type="EMBL" id="GLW52912.1"/>
    </source>
</evidence>
<dbReference type="EMBL" id="BSRX01000004">
    <property type="protein sequence ID" value="GLW52912.1"/>
    <property type="molecule type" value="Genomic_DNA"/>
</dbReference>
<dbReference type="AlphaFoldDB" id="A0A9W6PDE7"/>
<sequence>MSSDNRAFAVAIVDEYLESRLDQIDEIPGLREAVIDLVAAAFSGDSEQLMRDQLRLLNRPGSRDFPDAYLADEAATEDALQHAAAGLRVALAQTGRLVEARRFERMIDNRLRDDPRLAVRAERARVPRPLTRPVPLAWSIEPAPWFKDSGGEEGSWPPRGAEEVEVLRCLPGGISALAQVDGGPYAGWTQIGMIERHRTPARRYPRQPARQVLVAVGLEATSGDPPPRSFPFTRAPWQVWTAPWQQLDPMADPAEVVEYVSTGNWPVAALTDGGHTDPDHPRTGLGAPPYVLAPTLAAVAVLGLEPTSGICGFSLSDKDGPAIVGRQWHGHLVHDGNYQPLKPAVEGADLLIRPDLFGRLRDAIGVTRIRTGISVSYRSGGDAVADEDD</sequence>
<name>A0A9W6PDE7_9ACTN</name>
<comment type="caution">
    <text evidence="1">The sequence shown here is derived from an EMBL/GenBank/DDBJ whole genome shotgun (WGS) entry which is preliminary data.</text>
</comment>
<proteinExistence type="predicted"/>
<dbReference type="RefSeq" id="WP_158715014.1">
    <property type="nucleotide sequence ID" value="NZ_BSRX01000004.1"/>
</dbReference>
<dbReference type="Proteomes" id="UP001165143">
    <property type="component" value="Unassembled WGS sequence"/>
</dbReference>